<dbReference type="Proteomes" id="UP000000822">
    <property type="component" value="Chromosome"/>
</dbReference>
<sequence>MKLDQSYMPFVDHLRNFSSKRPVSFHVPGHKHGAVFPEAARELFGSILSVDVTEIAGMDDLHAPSEIIAEAEKLATDYFNSDHTFFLVGGSTSGNLAMIMAACNPGDEVIVQRNCHKSIMNGLELAGAKPIFIAPEWRDDLQRYTAPTYDSIKQAMLRFPNAKALILTYPDYFGAVFDIQSMIELAHTYHIPVFVDEAHGVHFSSSEMFPQSALQLGADVVVQSAHKMAPAMTMAAYLHIGTSRVEKHRLAYYLQMLQSSSPSYPIMASLDVARFYLAQLSKEKIRGILNSVENVRNIFSGASFWELVPHDDPLKLTFHVKHGYKISEIESMLEYHGIYPELTTENQFLFIHGLAPFVEQDYLKKTIQLIEEELKKSVKHATIEGAKLFTNPIEELALSYQEMKHITSLLVPFAQSEGEIAAEAVIPYPPGIPVILKGERITKAHITKIQLLIQQGVTIQQREEGIRIYRKA</sequence>
<evidence type="ECO:0000256" key="5">
    <source>
        <dbReference type="ARBA" id="ARBA00023239"/>
    </source>
</evidence>
<dbReference type="GO" id="GO:0008923">
    <property type="term" value="F:lysine decarboxylase activity"/>
    <property type="evidence" value="ECO:0007669"/>
    <property type="project" value="UniProtKB-EC"/>
</dbReference>
<dbReference type="HOGENOM" id="CLU_025925_2_1_9"/>
<dbReference type="InterPro" id="IPR036633">
    <property type="entry name" value="Prn/Lys/Arg_de-COase_C_sf"/>
</dbReference>
<feature type="domain" description="Orn/Lys/Arg decarboxylases family 1 pyridoxal-P attachment site" evidence="6">
    <location>
        <begin position="9"/>
        <end position="300"/>
    </location>
</feature>
<dbReference type="Pfam" id="PF03711">
    <property type="entry name" value="OKR_DC_1_C"/>
    <property type="match status" value="1"/>
</dbReference>
<comment type="cofactor">
    <cofactor evidence="1">
        <name>pyridoxal 5'-phosphate</name>
        <dbReference type="ChEBI" id="CHEBI:597326"/>
    </cofactor>
</comment>
<dbReference type="InterPro" id="IPR000310">
    <property type="entry name" value="Orn/Lys/Arg_deCO2ase_major_dom"/>
</dbReference>
<dbReference type="KEGG" id="oih:OB0035"/>
<accession>Q8EU54</accession>
<evidence type="ECO:0000313" key="9">
    <source>
        <dbReference type="Proteomes" id="UP000000822"/>
    </source>
</evidence>
<reference evidence="8 9" key="1">
    <citation type="journal article" date="2001" name="FEMS Microbiol. Lett.">
        <title>Oceanobacillus iheyensis gen. nov., sp. nov., a deep-sea extremely halotolerant and alkaliphilic species isolated from a depth of 1050 m on the Iheya Ridge.</title>
        <authorList>
            <person name="Lu J."/>
            <person name="Nogi Y."/>
            <person name="Takami H."/>
        </authorList>
    </citation>
    <scope>NUCLEOTIDE SEQUENCE [LARGE SCALE GENOMIC DNA]</scope>
    <source>
        <strain evidence="9">DSM 14371 / CIP 107618 / JCM 11309 / KCTC 3954 / HTE831</strain>
    </source>
</reference>
<gene>
    <name evidence="8" type="ordered locus">OB0035</name>
</gene>
<reference evidence="8 9" key="2">
    <citation type="journal article" date="2002" name="Nucleic Acids Res.">
        <title>Genome sequence of Oceanobacillus iheyensis isolated from the Iheya Ridge and its unexpected adaptive capabilities to extreme environments.</title>
        <authorList>
            <person name="Takami H."/>
            <person name="Takaki Y."/>
            <person name="Uchiyama I."/>
        </authorList>
    </citation>
    <scope>NUCLEOTIDE SEQUENCE [LARGE SCALE GENOMIC DNA]</scope>
    <source>
        <strain evidence="9">DSM 14371 / CIP 107618 / JCM 11309 / KCTC 3954 / HTE831</strain>
    </source>
</reference>
<evidence type="ECO:0000313" key="8">
    <source>
        <dbReference type="EMBL" id="BAC11991.1"/>
    </source>
</evidence>
<organism evidence="8 9">
    <name type="scientific">Oceanobacillus iheyensis (strain DSM 14371 / CIP 107618 / JCM 11309 / KCTC 3954 / HTE831)</name>
    <dbReference type="NCBI Taxonomy" id="221109"/>
    <lineage>
        <taxon>Bacteria</taxon>
        <taxon>Bacillati</taxon>
        <taxon>Bacillota</taxon>
        <taxon>Bacilli</taxon>
        <taxon>Bacillales</taxon>
        <taxon>Bacillaceae</taxon>
        <taxon>Oceanobacillus</taxon>
    </lineage>
</organism>
<dbReference type="AlphaFoldDB" id="Q8EU54"/>
<keyword evidence="5 8" id="KW-0456">Lyase</keyword>
<dbReference type="InterPro" id="IPR015421">
    <property type="entry name" value="PyrdxlP-dep_Trfase_major"/>
</dbReference>
<dbReference type="SUPFAM" id="SSF55904">
    <property type="entry name" value="Ornithine decarboxylase C-terminal domain"/>
    <property type="match status" value="1"/>
</dbReference>
<dbReference type="PANTHER" id="PTHR43277:SF3">
    <property type="entry name" value="DECARBOXYLASE, PUTATIVE-RELATED"/>
    <property type="match status" value="1"/>
</dbReference>
<dbReference type="eggNOG" id="COG1982">
    <property type="taxonomic scope" value="Bacteria"/>
</dbReference>
<dbReference type="STRING" id="221109.gene:10732197"/>
<evidence type="ECO:0000259" key="6">
    <source>
        <dbReference type="Pfam" id="PF01276"/>
    </source>
</evidence>
<dbReference type="InterPro" id="IPR008286">
    <property type="entry name" value="Prn/Lys/Arg_de-COase_C"/>
</dbReference>
<dbReference type="SUPFAM" id="SSF53383">
    <property type="entry name" value="PLP-dependent transferases"/>
    <property type="match status" value="1"/>
</dbReference>
<dbReference type="EC" id="4.1.1.18" evidence="8"/>
<keyword evidence="4" id="KW-0663">Pyridoxal phosphate</keyword>
<dbReference type="CDD" id="cd00615">
    <property type="entry name" value="Orn_deC_like"/>
    <property type="match status" value="1"/>
</dbReference>
<evidence type="ECO:0000256" key="1">
    <source>
        <dbReference type="ARBA" id="ARBA00001933"/>
    </source>
</evidence>
<dbReference type="PANTHER" id="PTHR43277">
    <property type="entry name" value="ARGININE DECARBOXYLASE"/>
    <property type="match status" value="1"/>
</dbReference>
<dbReference type="Gene3D" id="3.90.105.10">
    <property type="entry name" value="Molybdopterin biosynthesis moea protein, domain 2"/>
    <property type="match status" value="1"/>
</dbReference>
<protein>
    <submittedName>
        <fullName evidence="8">Lysine decarboxylase</fullName>
        <ecNumber evidence="8">4.1.1.18</ecNumber>
    </submittedName>
</protein>
<dbReference type="EMBL" id="BA000028">
    <property type="protein sequence ID" value="BAC11991.1"/>
    <property type="molecule type" value="Genomic_DNA"/>
</dbReference>
<comment type="similarity">
    <text evidence="2">Belongs to the Orn/Lys/Arg decarboxylase class-I family.</text>
</comment>
<evidence type="ECO:0000259" key="7">
    <source>
        <dbReference type="Pfam" id="PF03711"/>
    </source>
</evidence>
<feature type="domain" description="Orn/Lys/Arg decarboxylase C-terminal" evidence="7">
    <location>
        <begin position="388"/>
        <end position="452"/>
    </location>
</feature>
<dbReference type="InterPro" id="IPR015424">
    <property type="entry name" value="PyrdxlP-dep_Trfase"/>
</dbReference>
<dbReference type="InterPro" id="IPR052357">
    <property type="entry name" value="Orn_Lys_Arg_decarboxylase-I"/>
</dbReference>
<proteinExistence type="inferred from homology"/>
<dbReference type="RefSeq" id="WP_011064437.1">
    <property type="nucleotide sequence ID" value="NC_004193.1"/>
</dbReference>
<name>Q8EU54_OCEIH</name>
<evidence type="ECO:0000256" key="4">
    <source>
        <dbReference type="ARBA" id="ARBA00022898"/>
    </source>
</evidence>
<dbReference type="Gene3D" id="3.40.640.10">
    <property type="entry name" value="Type I PLP-dependent aspartate aminotransferase-like (Major domain)"/>
    <property type="match status" value="1"/>
</dbReference>
<dbReference type="PhylomeDB" id="Q8EU54"/>
<keyword evidence="3" id="KW-0210">Decarboxylase</keyword>
<dbReference type="Pfam" id="PF01276">
    <property type="entry name" value="OKR_DC_1"/>
    <property type="match status" value="1"/>
</dbReference>
<keyword evidence="9" id="KW-1185">Reference proteome</keyword>
<evidence type="ECO:0000256" key="2">
    <source>
        <dbReference type="ARBA" id="ARBA00010671"/>
    </source>
</evidence>
<evidence type="ECO:0000256" key="3">
    <source>
        <dbReference type="ARBA" id="ARBA00022793"/>
    </source>
</evidence>